<evidence type="ECO:0000256" key="5">
    <source>
        <dbReference type="PIRSR" id="PIRSR000915-3"/>
    </source>
</evidence>
<dbReference type="InterPro" id="IPR006349">
    <property type="entry name" value="PGP_euk"/>
</dbReference>
<dbReference type="PANTHER" id="PTHR19288:SF93">
    <property type="entry name" value="FI11325P-RELATED"/>
    <property type="match status" value="1"/>
</dbReference>
<dbReference type="GO" id="GO:0046872">
    <property type="term" value="F:metal ion binding"/>
    <property type="evidence" value="ECO:0007669"/>
    <property type="project" value="UniProtKB-KW"/>
</dbReference>
<evidence type="ECO:0000256" key="1">
    <source>
        <dbReference type="ARBA" id="ARBA00022801"/>
    </source>
</evidence>
<keyword evidence="5" id="KW-0460">Magnesium</keyword>
<dbReference type="InterPro" id="IPR006357">
    <property type="entry name" value="HAD-SF_hydro_IIA"/>
</dbReference>
<feature type="active site" description="Proton donor" evidence="3">
    <location>
        <position position="43"/>
    </location>
</feature>
<organism evidence="6 7">
    <name type="scientific">Psylliodes chrysocephalus</name>
    <dbReference type="NCBI Taxonomy" id="3402493"/>
    <lineage>
        <taxon>Eukaryota</taxon>
        <taxon>Metazoa</taxon>
        <taxon>Ecdysozoa</taxon>
        <taxon>Arthropoda</taxon>
        <taxon>Hexapoda</taxon>
        <taxon>Insecta</taxon>
        <taxon>Pterygota</taxon>
        <taxon>Neoptera</taxon>
        <taxon>Endopterygota</taxon>
        <taxon>Coleoptera</taxon>
        <taxon>Polyphaga</taxon>
        <taxon>Cucujiformia</taxon>
        <taxon>Chrysomeloidea</taxon>
        <taxon>Chrysomelidae</taxon>
        <taxon>Galerucinae</taxon>
        <taxon>Alticini</taxon>
        <taxon>Psylliodes</taxon>
    </lineage>
</organism>
<dbReference type="InterPro" id="IPR023214">
    <property type="entry name" value="HAD_sf"/>
</dbReference>
<gene>
    <name evidence="6" type="ORF">PSYICH_LOCUS6666</name>
</gene>
<dbReference type="Pfam" id="PF13242">
    <property type="entry name" value="Hydrolase_like"/>
    <property type="match status" value="1"/>
</dbReference>
<dbReference type="PIRSF" id="PIRSF000915">
    <property type="entry name" value="PGP-type_phosphatase"/>
    <property type="match status" value="1"/>
</dbReference>
<feature type="binding site" evidence="4">
    <location>
        <position position="234"/>
    </location>
    <ligand>
        <name>substrate</name>
    </ligand>
</feature>
<keyword evidence="7" id="KW-1185">Reference proteome</keyword>
<name>A0A9P0CR22_9CUCU</name>
<evidence type="ECO:0008006" key="8">
    <source>
        <dbReference type="Google" id="ProtNLM"/>
    </source>
</evidence>
<proteinExistence type="inferred from homology"/>
<evidence type="ECO:0000256" key="3">
    <source>
        <dbReference type="PIRSR" id="PIRSR000915-1"/>
    </source>
</evidence>
<dbReference type="OrthoDB" id="413953at2759"/>
<keyword evidence="5" id="KW-0479">Metal-binding</keyword>
<accession>A0A9P0CR22</accession>
<feature type="binding site" evidence="5">
    <location>
        <position position="43"/>
    </location>
    <ligand>
        <name>Mg(2+)</name>
        <dbReference type="ChEBI" id="CHEBI:18420"/>
    </ligand>
</feature>
<dbReference type="SUPFAM" id="SSF56784">
    <property type="entry name" value="HAD-like"/>
    <property type="match status" value="1"/>
</dbReference>
<feature type="active site" description="Nucleophile" evidence="3">
    <location>
        <position position="41"/>
    </location>
</feature>
<evidence type="ECO:0000256" key="4">
    <source>
        <dbReference type="PIRSR" id="PIRSR000915-2"/>
    </source>
</evidence>
<comment type="similarity">
    <text evidence="2">Belongs to the HAD-like hydrolase superfamily.</text>
</comment>
<dbReference type="GO" id="GO:0005737">
    <property type="term" value="C:cytoplasm"/>
    <property type="evidence" value="ECO:0007669"/>
    <property type="project" value="TreeGrafter"/>
</dbReference>
<feature type="binding site" evidence="5">
    <location>
        <position position="41"/>
    </location>
    <ligand>
        <name>Mg(2+)</name>
        <dbReference type="ChEBI" id="CHEBI:18420"/>
    </ligand>
</feature>
<protein>
    <recommendedName>
        <fullName evidence="8">Phosphoglycolate phosphatase</fullName>
    </recommendedName>
</protein>
<dbReference type="PANTHER" id="PTHR19288">
    <property type="entry name" value="4-NITROPHENYLPHOSPHATASE-RELATED"/>
    <property type="match status" value="1"/>
</dbReference>
<dbReference type="AlphaFoldDB" id="A0A9P0CR22"/>
<feature type="binding site" evidence="5">
    <location>
        <position position="259"/>
    </location>
    <ligand>
        <name>Mg(2+)</name>
        <dbReference type="ChEBI" id="CHEBI:18420"/>
    </ligand>
</feature>
<dbReference type="Proteomes" id="UP001153636">
    <property type="component" value="Chromosome 2"/>
</dbReference>
<dbReference type="Pfam" id="PF13344">
    <property type="entry name" value="Hydrolase_6"/>
    <property type="match status" value="1"/>
</dbReference>
<dbReference type="NCBIfam" id="TIGR01460">
    <property type="entry name" value="HAD-SF-IIA"/>
    <property type="match status" value="1"/>
</dbReference>
<evidence type="ECO:0000313" key="7">
    <source>
        <dbReference type="Proteomes" id="UP001153636"/>
    </source>
</evidence>
<evidence type="ECO:0000313" key="6">
    <source>
        <dbReference type="EMBL" id="CAH1106381.1"/>
    </source>
</evidence>
<dbReference type="EMBL" id="OV651814">
    <property type="protein sequence ID" value="CAH1106381.1"/>
    <property type="molecule type" value="Genomic_DNA"/>
</dbReference>
<dbReference type="GO" id="GO:0016791">
    <property type="term" value="F:phosphatase activity"/>
    <property type="evidence" value="ECO:0007669"/>
    <property type="project" value="InterPro"/>
</dbReference>
<dbReference type="NCBIfam" id="TIGR01452">
    <property type="entry name" value="PGP_euk"/>
    <property type="match status" value="1"/>
</dbReference>
<reference evidence="6" key="1">
    <citation type="submission" date="2022-01" db="EMBL/GenBank/DDBJ databases">
        <authorList>
            <person name="King R."/>
        </authorList>
    </citation>
    <scope>NUCLEOTIDE SEQUENCE</scope>
</reference>
<evidence type="ECO:0000256" key="2">
    <source>
        <dbReference type="PIRNR" id="PIRNR000915"/>
    </source>
</evidence>
<comment type="cofactor">
    <cofactor evidence="5">
        <name>Mg(2+)</name>
        <dbReference type="ChEBI" id="CHEBI:18420"/>
    </cofactor>
    <text evidence="5">Divalent metal ions. Mg(2+) is the most effective.</text>
</comment>
<dbReference type="InterPro" id="IPR036412">
    <property type="entry name" value="HAD-like_sf"/>
</dbReference>
<sequence>MNLTNLFKKMFSSVRQLTDLSKLPKQEVKKILEEIDVVLTDCDGVLWLDNEPIKGSVEVINKFIEMGKKVIFVTNNSTKVRDEFATKSKRLGFNVGKEDIMSTSYLAVSYLKNQGFDKKVYVIGSKGVTQELEQAGIKHLGVGPDVFEGTLAQAVIDFKPDPDVGAVIVGFDEHFSYHKLLKAATYLNKPGCIFIGTNTDERFPMDSNLVVPGTGAIVRCVETVAQRDALVVGKPNPYIADAIMAEYGIDPKRTIMIGDRCNTDILLGTRCGFQTLLVLSGVTTLKEVTEWQKSSKKDEQELVPDYYIDKLGDVLNFMT</sequence>
<dbReference type="Gene3D" id="3.40.50.1000">
    <property type="entry name" value="HAD superfamily/HAD-like"/>
    <property type="match status" value="2"/>
</dbReference>
<keyword evidence="1 2" id="KW-0378">Hydrolase</keyword>